<feature type="compositionally biased region" description="Low complexity" evidence="4">
    <location>
        <begin position="1297"/>
        <end position="1311"/>
    </location>
</feature>
<feature type="compositionally biased region" description="Polar residues" evidence="4">
    <location>
        <begin position="1312"/>
        <end position="1324"/>
    </location>
</feature>
<dbReference type="EMBL" id="JAACNH010000007">
    <property type="protein sequence ID" value="KAG8437172.1"/>
    <property type="molecule type" value="Genomic_DNA"/>
</dbReference>
<evidence type="ECO:0000256" key="4">
    <source>
        <dbReference type="SAM" id="MobiDB-lite"/>
    </source>
</evidence>
<dbReference type="SMART" id="SM00365">
    <property type="entry name" value="LRR_SD22"/>
    <property type="match status" value="3"/>
</dbReference>
<evidence type="ECO:0000256" key="1">
    <source>
        <dbReference type="ARBA" id="ARBA00022614"/>
    </source>
</evidence>
<dbReference type="SMART" id="SM00369">
    <property type="entry name" value="LRR_TYP"/>
    <property type="match status" value="6"/>
</dbReference>
<protein>
    <submittedName>
        <fullName evidence="6">Uncharacterized protein</fullName>
    </submittedName>
</protein>
<reference evidence="6" key="1">
    <citation type="thesis" date="2020" institute="ProQuest LLC" country="789 East Eisenhower Parkway, Ann Arbor, MI, USA">
        <title>Comparative Genomics and Chromosome Evolution.</title>
        <authorList>
            <person name="Mudd A.B."/>
        </authorList>
    </citation>
    <scope>NUCLEOTIDE SEQUENCE</scope>
    <source>
        <strain evidence="6">Female2</strain>
        <tissue evidence="6">Blood</tissue>
    </source>
</reference>
<dbReference type="PROSITE" id="PS51450">
    <property type="entry name" value="LRR"/>
    <property type="match status" value="1"/>
</dbReference>
<proteinExistence type="predicted"/>
<evidence type="ECO:0000313" key="7">
    <source>
        <dbReference type="Proteomes" id="UP000812440"/>
    </source>
</evidence>
<keyword evidence="3" id="KW-0677">Repeat</keyword>
<dbReference type="PANTHER" id="PTHR24366:SF161">
    <property type="entry name" value="TIR DOMAIN-CONTAINING PROTEIN"/>
    <property type="match status" value="1"/>
</dbReference>
<dbReference type="Pfam" id="PF13855">
    <property type="entry name" value="LRR_8"/>
    <property type="match status" value="3"/>
</dbReference>
<keyword evidence="5" id="KW-1133">Transmembrane helix</keyword>
<keyword evidence="2" id="KW-0732">Signal</keyword>
<dbReference type="InterPro" id="IPR003591">
    <property type="entry name" value="Leu-rich_rpt_typical-subtyp"/>
</dbReference>
<dbReference type="Gene3D" id="3.80.10.10">
    <property type="entry name" value="Ribonuclease Inhibitor"/>
    <property type="match status" value="2"/>
</dbReference>
<keyword evidence="5" id="KW-0472">Membrane</keyword>
<dbReference type="Proteomes" id="UP000812440">
    <property type="component" value="Chromosome 4"/>
</dbReference>
<feature type="region of interest" description="Disordered" evidence="4">
    <location>
        <begin position="697"/>
        <end position="793"/>
    </location>
</feature>
<keyword evidence="5" id="KW-0812">Transmembrane</keyword>
<dbReference type="InterPro" id="IPR001611">
    <property type="entry name" value="Leu-rich_rpt"/>
</dbReference>
<feature type="compositionally biased region" description="Polar residues" evidence="4">
    <location>
        <begin position="781"/>
        <end position="793"/>
    </location>
</feature>
<dbReference type="InterPro" id="IPR032675">
    <property type="entry name" value="LRR_dom_sf"/>
</dbReference>
<feature type="region of interest" description="Disordered" evidence="4">
    <location>
        <begin position="1269"/>
        <end position="1324"/>
    </location>
</feature>
<keyword evidence="1" id="KW-0433">Leucine-rich repeat</keyword>
<feature type="transmembrane region" description="Helical" evidence="5">
    <location>
        <begin position="283"/>
        <end position="307"/>
    </location>
</feature>
<feature type="region of interest" description="Disordered" evidence="4">
    <location>
        <begin position="1352"/>
        <end position="1399"/>
    </location>
</feature>
<evidence type="ECO:0000256" key="5">
    <source>
        <dbReference type="SAM" id="Phobius"/>
    </source>
</evidence>
<dbReference type="SUPFAM" id="SSF52058">
    <property type="entry name" value="L domain-like"/>
    <property type="match status" value="1"/>
</dbReference>
<name>A0A8T2IYX6_9PIPI</name>
<feature type="compositionally biased region" description="Basic residues" evidence="4">
    <location>
        <begin position="746"/>
        <end position="756"/>
    </location>
</feature>
<evidence type="ECO:0000313" key="6">
    <source>
        <dbReference type="EMBL" id="KAG8437172.1"/>
    </source>
</evidence>
<dbReference type="PANTHER" id="PTHR24366">
    <property type="entry name" value="IG(IMMUNOGLOBULIN) AND LRR(LEUCINE RICH REPEAT) DOMAINS"/>
    <property type="match status" value="1"/>
</dbReference>
<evidence type="ECO:0000256" key="2">
    <source>
        <dbReference type="ARBA" id="ARBA00022729"/>
    </source>
</evidence>
<feature type="compositionally biased region" description="Polar residues" evidence="4">
    <location>
        <begin position="1356"/>
        <end position="1371"/>
    </location>
</feature>
<accession>A0A8T2IYX6</accession>
<evidence type="ECO:0000256" key="3">
    <source>
        <dbReference type="ARBA" id="ARBA00022737"/>
    </source>
</evidence>
<dbReference type="OrthoDB" id="676979at2759"/>
<comment type="caution">
    <text evidence="6">The sequence shown here is derived from an EMBL/GenBank/DDBJ whole genome shotgun (WGS) entry which is preliminary data.</text>
</comment>
<keyword evidence="7" id="KW-1185">Reference proteome</keyword>
<organism evidence="6 7">
    <name type="scientific">Hymenochirus boettgeri</name>
    <name type="common">Congo dwarf clawed frog</name>
    <dbReference type="NCBI Taxonomy" id="247094"/>
    <lineage>
        <taxon>Eukaryota</taxon>
        <taxon>Metazoa</taxon>
        <taxon>Chordata</taxon>
        <taxon>Craniata</taxon>
        <taxon>Vertebrata</taxon>
        <taxon>Euteleostomi</taxon>
        <taxon>Amphibia</taxon>
        <taxon>Batrachia</taxon>
        <taxon>Anura</taxon>
        <taxon>Pipoidea</taxon>
        <taxon>Pipidae</taxon>
        <taxon>Pipinae</taxon>
        <taxon>Hymenochirus</taxon>
    </lineage>
</organism>
<feature type="non-terminal residue" evidence="6">
    <location>
        <position position="1"/>
    </location>
</feature>
<gene>
    <name evidence="6" type="ORF">GDO86_008027</name>
</gene>
<sequence>CPSSCIECSEEATICQGLPYIIAVPTYTKSLIITDGTISLINVSSFSDLTHLSHLTLIKSKISRIDENALNNLTKLRTLVLDSNQISDSSINAKTFYCLYNLEILKLNNNALISIYGSWFKGNKNLLRLELNSNRITKLTYDSFSTKSLGHLRHLDLSINFIGFIDKYAFQALHQLRELDLSKNKLTTIPDIFSFLSQLIRLNLHQNQWNCTCELQDLSDFLRNYTSSAIRILGNRNNLPCSYSSNPAVHTVLQLTGRNCLSSPYNITLILKDKSKTFSPADFLLIVVLCLTGTIALSCLITGILLYKLQLKKASGDTSRVCSNGAVQEIHCVHCTLNNCPKQPCKISLNKESDTDVMSVKNELGKKTATFLYDRDAIQTRFYPNASNISFRVKSEEKLKSVKGSYFICLDCRLIQNGPPSLPSSLGNVFETNEVEGLTNRTERIVTNPRDFRIAAHWQDIQGTVLKEMSKLNRGFIGQTCDKRYSIPESSVLERKYSQVSPPHFNAYNSLQEKEKIMIGSQKHEIHDIGSSVTNNSEKMKIPAGKYPLYIHQSQRGGHSILVGERKNIYLQPNNYLICKYLDCDKLEGCGRQIAGEQLQNVKFEEKKIQTDDTKENCFLNDDNVLLSARIKRMNIPRTVSFYIPNIVHDPNTALITSDSHKEQSFRKCPGNKYLFRTNTRDKGSGKTDVLLDALKDVKRKGPEGSTENTRNRQDCLMVKMNLKPFGKVRIHPQKIDASSNESTKRRSSQKHKPLQVHREEIKSNHVFGSKSEKEAAGQGKSISETQHSSSRTCHSEIITDDMNQAPNCTSLPKIIASEKKSKEKVNKGFPLTNDSANENSTHVTTTLLTEENDNVSLVQPSILQSIQQSAVQDTSVSQGSNLFAKQAALNTVVECEGQISADQCQKYDEPRDSEKQGMLEELTDCKPPKQYERKDKCNTLQGNVHNTTLSNVSGVTVETDFQSLADSIVGETLTSADLATSNPRIPGAEHKYKGDNDNGVQGSLANGSPASMPAASILDNMQCPDLKVVNTIRFADCKDEYIHFQLNMIAVSETIEQSPNNAEMLSIDLSPSSGNDHVQISDETEQIYSIQHVSTKEPNLNEESKELKEIHPQAENEAVITDSQESGALNFNPNLLLLPATVEQVNASAVKAPNIEKNNSYEKLGAENPDHAEVLPMTPLQGFTCSSETIEISQNRNLDLPFNTDENVPTANESIAQEADENQLDEININRQQASTITVNKANMTFESQELNGTQTKTANKVFSIQSQVNDDLDLPPKSTQLSMTDHEEASPVQAEQSEQNNSNNNYSSSVPSTETRKQSIGLSDSSKVIIVVDSRKETINIQKYLSERMKKHQNCQSTNPSHNDPTSLSGDGRKKICLILPEKSNTRGPKGSNKKIK</sequence>